<comment type="caution">
    <text evidence="2">The sequence shown here is derived from an EMBL/GenBank/DDBJ whole genome shotgun (WGS) entry which is preliminary data.</text>
</comment>
<evidence type="ECO:0000313" key="2">
    <source>
        <dbReference type="EMBL" id="CAK7896000.1"/>
    </source>
</evidence>
<accession>A0AAV1T0K7</accession>
<reference evidence="2" key="1">
    <citation type="submission" date="2024-01" db="EMBL/GenBank/DDBJ databases">
        <authorList>
            <person name="Webb A."/>
        </authorList>
    </citation>
    <scope>NUCLEOTIDE SEQUENCE</scope>
    <source>
        <strain evidence="2">Pm1</strain>
    </source>
</reference>
<feature type="region of interest" description="Disordered" evidence="1">
    <location>
        <begin position="119"/>
        <end position="151"/>
    </location>
</feature>
<dbReference type="Proteomes" id="UP001162060">
    <property type="component" value="Unassembled WGS sequence"/>
</dbReference>
<protein>
    <submittedName>
        <fullName evidence="2">Uncharacterized protein</fullName>
    </submittedName>
</protein>
<evidence type="ECO:0000313" key="3">
    <source>
        <dbReference type="Proteomes" id="UP001162060"/>
    </source>
</evidence>
<feature type="compositionally biased region" description="Polar residues" evidence="1">
    <location>
        <begin position="135"/>
        <end position="151"/>
    </location>
</feature>
<gene>
    <name evidence="2" type="ORF">PM001_LOCUS1161</name>
</gene>
<organism evidence="2 3">
    <name type="scientific">Peronospora matthiolae</name>
    <dbReference type="NCBI Taxonomy" id="2874970"/>
    <lineage>
        <taxon>Eukaryota</taxon>
        <taxon>Sar</taxon>
        <taxon>Stramenopiles</taxon>
        <taxon>Oomycota</taxon>
        <taxon>Peronosporomycetes</taxon>
        <taxon>Peronosporales</taxon>
        <taxon>Peronosporaceae</taxon>
        <taxon>Peronospora</taxon>
    </lineage>
</organism>
<name>A0AAV1T0K7_9STRA</name>
<sequence>MRKQYALKQPFWFSASLGYGALGFKADPPRQGGSISNRYHTRFVTTVSALIAEAQEFTPITTPQAQQLQVNTCLVKASTIHPRSVVPRPLSGSTKCPSFISPPSIHGNFRSYCRRSSASHTPSGAAASGDLPSKSDYNSWGTNPTIAVSPE</sequence>
<proteinExistence type="predicted"/>
<dbReference type="AlphaFoldDB" id="A0AAV1T0K7"/>
<dbReference type="EMBL" id="CAKLBY020000005">
    <property type="protein sequence ID" value="CAK7896000.1"/>
    <property type="molecule type" value="Genomic_DNA"/>
</dbReference>
<evidence type="ECO:0000256" key="1">
    <source>
        <dbReference type="SAM" id="MobiDB-lite"/>
    </source>
</evidence>